<dbReference type="InterPro" id="IPR050807">
    <property type="entry name" value="TransReg_Diox_bact_type"/>
</dbReference>
<organism evidence="3 4">
    <name type="scientific">Sporosarcina thermotolerans</name>
    <dbReference type="NCBI Taxonomy" id="633404"/>
    <lineage>
        <taxon>Bacteria</taxon>
        <taxon>Bacillati</taxon>
        <taxon>Bacillota</taxon>
        <taxon>Bacilli</taxon>
        <taxon>Bacillales</taxon>
        <taxon>Caryophanaceae</taxon>
        <taxon>Sporosarcina</taxon>
    </lineage>
</organism>
<dbReference type="SUPFAM" id="SSF47413">
    <property type="entry name" value="lambda repressor-like DNA-binding domains"/>
    <property type="match status" value="1"/>
</dbReference>
<dbReference type="GO" id="GO:0003700">
    <property type="term" value="F:DNA-binding transcription factor activity"/>
    <property type="evidence" value="ECO:0007669"/>
    <property type="project" value="TreeGrafter"/>
</dbReference>
<dbReference type="GO" id="GO:0003677">
    <property type="term" value="F:DNA binding"/>
    <property type="evidence" value="ECO:0007669"/>
    <property type="project" value="UniProtKB-KW"/>
</dbReference>
<evidence type="ECO:0000313" key="3">
    <source>
        <dbReference type="EMBL" id="MDW0116270.1"/>
    </source>
</evidence>
<protein>
    <submittedName>
        <fullName evidence="3">Helix-turn-helix transcriptional regulator</fullName>
    </submittedName>
</protein>
<dbReference type="SMART" id="SM00530">
    <property type="entry name" value="HTH_XRE"/>
    <property type="match status" value="1"/>
</dbReference>
<evidence type="ECO:0000259" key="2">
    <source>
        <dbReference type="PROSITE" id="PS50943"/>
    </source>
</evidence>
<name>A0AAW9A5V4_9BACL</name>
<evidence type="ECO:0000313" key="4">
    <source>
        <dbReference type="Proteomes" id="UP001271648"/>
    </source>
</evidence>
<dbReference type="InterPro" id="IPR010982">
    <property type="entry name" value="Lambda_DNA-bd_dom_sf"/>
</dbReference>
<accession>A0AAW9A5V4</accession>
<dbReference type="AlphaFoldDB" id="A0AAW9A5V4"/>
<sequence length="132" mass="14911">MNKFGIRIRKLRENKGLTLRSLATQSNLSYSFIASLEKGRYNPSRESIHSLAPPLDADVNELLMLAGFLPEHTGMKGSQEESHFVEYVNSDKQFALENIMMMPVTFQGRELKKADKTALVAFLQTFSDLKGK</sequence>
<dbReference type="PROSITE" id="PS50943">
    <property type="entry name" value="HTH_CROC1"/>
    <property type="match status" value="1"/>
</dbReference>
<proteinExistence type="predicted"/>
<dbReference type="Gene3D" id="1.10.260.40">
    <property type="entry name" value="lambda repressor-like DNA-binding domains"/>
    <property type="match status" value="1"/>
</dbReference>
<dbReference type="PANTHER" id="PTHR46797:SF1">
    <property type="entry name" value="METHYLPHOSPHONATE SYNTHASE"/>
    <property type="match status" value="1"/>
</dbReference>
<keyword evidence="4" id="KW-1185">Reference proteome</keyword>
<gene>
    <name evidence="3" type="ORF">QTL97_04945</name>
</gene>
<dbReference type="InterPro" id="IPR001387">
    <property type="entry name" value="Cro/C1-type_HTH"/>
</dbReference>
<dbReference type="PANTHER" id="PTHR46797">
    <property type="entry name" value="HTH-TYPE TRANSCRIPTIONAL REGULATOR"/>
    <property type="match status" value="1"/>
</dbReference>
<reference evidence="3 4" key="1">
    <citation type="submission" date="2023-06" db="EMBL/GenBank/DDBJ databases">
        <title>Sporosarcina sp. nov., isolated from Korean traditional fermented seafood 'Jeotgal'.</title>
        <authorList>
            <person name="Yang A.I."/>
            <person name="Shin N.-R."/>
        </authorList>
    </citation>
    <scope>NUCLEOTIDE SEQUENCE [LARGE SCALE GENOMIC DNA]</scope>
    <source>
        <strain evidence="3 4">KCTC43456</strain>
    </source>
</reference>
<dbReference type="RefSeq" id="WP_317940335.1">
    <property type="nucleotide sequence ID" value="NZ_JAUBDJ010000002.1"/>
</dbReference>
<comment type="caution">
    <text evidence="3">The sequence shown here is derived from an EMBL/GenBank/DDBJ whole genome shotgun (WGS) entry which is preliminary data.</text>
</comment>
<dbReference type="Pfam" id="PF12844">
    <property type="entry name" value="HTH_19"/>
    <property type="match status" value="1"/>
</dbReference>
<dbReference type="GO" id="GO:0005829">
    <property type="term" value="C:cytosol"/>
    <property type="evidence" value="ECO:0007669"/>
    <property type="project" value="TreeGrafter"/>
</dbReference>
<dbReference type="CDD" id="cd00093">
    <property type="entry name" value="HTH_XRE"/>
    <property type="match status" value="1"/>
</dbReference>
<dbReference type="Proteomes" id="UP001271648">
    <property type="component" value="Unassembled WGS sequence"/>
</dbReference>
<keyword evidence="1" id="KW-0238">DNA-binding</keyword>
<feature type="domain" description="HTH cro/C1-type" evidence="2">
    <location>
        <begin position="8"/>
        <end position="62"/>
    </location>
</feature>
<evidence type="ECO:0000256" key="1">
    <source>
        <dbReference type="ARBA" id="ARBA00023125"/>
    </source>
</evidence>
<dbReference type="EMBL" id="JAUBDJ010000002">
    <property type="protein sequence ID" value="MDW0116270.1"/>
    <property type="molecule type" value="Genomic_DNA"/>
</dbReference>